<dbReference type="Gramene" id="ONK56423">
    <property type="protein sequence ID" value="ONK56423"/>
    <property type="gene ID" value="A4U43_C10F8480"/>
</dbReference>
<dbReference type="InterPro" id="IPR056139">
    <property type="entry name" value="DUF7722"/>
</dbReference>
<dbReference type="PANTHER" id="PTHR33513:SF4">
    <property type="entry name" value="GB|AAF04428.1"/>
    <property type="match status" value="1"/>
</dbReference>
<evidence type="ECO:0000259" key="2">
    <source>
        <dbReference type="Pfam" id="PF24847"/>
    </source>
</evidence>
<evidence type="ECO:0000313" key="4">
    <source>
        <dbReference type="Proteomes" id="UP000243459"/>
    </source>
</evidence>
<gene>
    <name evidence="3" type="ORF">A4U43_C10F8480</name>
</gene>
<evidence type="ECO:0000256" key="1">
    <source>
        <dbReference type="SAM" id="MobiDB-lite"/>
    </source>
</evidence>
<proteinExistence type="predicted"/>
<feature type="domain" description="DUF7722" evidence="2">
    <location>
        <begin position="159"/>
        <end position="204"/>
    </location>
</feature>
<accession>A0A5P1E383</accession>
<feature type="compositionally biased region" description="Polar residues" evidence="1">
    <location>
        <begin position="10"/>
        <end position="22"/>
    </location>
</feature>
<keyword evidence="4" id="KW-1185">Reference proteome</keyword>
<reference evidence="4" key="1">
    <citation type="journal article" date="2017" name="Nat. Commun.">
        <title>The asparagus genome sheds light on the origin and evolution of a young Y chromosome.</title>
        <authorList>
            <person name="Harkess A."/>
            <person name="Zhou J."/>
            <person name="Xu C."/>
            <person name="Bowers J.E."/>
            <person name="Van der Hulst R."/>
            <person name="Ayyampalayam S."/>
            <person name="Mercati F."/>
            <person name="Riccardi P."/>
            <person name="McKain M.R."/>
            <person name="Kakrana A."/>
            <person name="Tang H."/>
            <person name="Ray J."/>
            <person name="Groenendijk J."/>
            <person name="Arikit S."/>
            <person name="Mathioni S.M."/>
            <person name="Nakano M."/>
            <person name="Shan H."/>
            <person name="Telgmann-Rauber A."/>
            <person name="Kanno A."/>
            <person name="Yue Z."/>
            <person name="Chen H."/>
            <person name="Li W."/>
            <person name="Chen Y."/>
            <person name="Xu X."/>
            <person name="Zhang Y."/>
            <person name="Luo S."/>
            <person name="Chen H."/>
            <person name="Gao J."/>
            <person name="Mao Z."/>
            <person name="Pires J.C."/>
            <person name="Luo M."/>
            <person name="Kudrna D."/>
            <person name="Wing R.A."/>
            <person name="Meyers B.C."/>
            <person name="Yi K."/>
            <person name="Kong H."/>
            <person name="Lavrijsen P."/>
            <person name="Sunseri F."/>
            <person name="Falavigna A."/>
            <person name="Ye Y."/>
            <person name="Leebens-Mack J.H."/>
            <person name="Chen G."/>
        </authorList>
    </citation>
    <scope>NUCLEOTIDE SEQUENCE [LARGE SCALE GENOMIC DNA]</scope>
    <source>
        <strain evidence="4">cv. DH0086</strain>
    </source>
</reference>
<dbReference type="AlphaFoldDB" id="A0A5P1E383"/>
<feature type="region of interest" description="Disordered" evidence="1">
    <location>
        <begin position="1"/>
        <end position="28"/>
    </location>
</feature>
<evidence type="ECO:0000313" key="3">
    <source>
        <dbReference type="EMBL" id="ONK56423.1"/>
    </source>
</evidence>
<dbReference type="OMA" id="TDYEVME"/>
<dbReference type="PANTHER" id="PTHR33513">
    <property type="entry name" value="OS06G0523300 PROTEIN"/>
    <property type="match status" value="1"/>
</dbReference>
<sequence>MESSKIEESPTPNGEEQQQNCDSFEMPVNYPRYTKDDYETMPEWQLDHLFTEYGLPVTGDLEQKRKSAVAHISHPTSHTRTRNKTQGLLTLYKDPAVSSETSVSGGMESMRMETSSIGNRQAQQERCGDELPDATELPKRKHGVNEDGTKLSFQMPLNYPRYTEADYEQMPEWKVDCLFAQYGLPVTGNLAEKRSFAKGAFLWPN</sequence>
<feature type="domain" description="DUF7722" evidence="2">
    <location>
        <begin position="30"/>
        <end position="72"/>
    </location>
</feature>
<dbReference type="Pfam" id="PF24847">
    <property type="entry name" value="DUF7722"/>
    <property type="match status" value="2"/>
</dbReference>
<dbReference type="Proteomes" id="UP000243459">
    <property type="component" value="Chromosome 10"/>
</dbReference>
<name>A0A5P1E383_ASPOF</name>
<protein>
    <recommendedName>
        <fullName evidence="2">DUF7722 domain-containing protein</fullName>
    </recommendedName>
</protein>
<organism evidence="3 4">
    <name type="scientific">Asparagus officinalis</name>
    <name type="common">Garden asparagus</name>
    <dbReference type="NCBI Taxonomy" id="4686"/>
    <lineage>
        <taxon>Eukaryota</taxon>
        <taxon>Viridiplantae</taxon>
        <taxon>Streptophyta</taxon>
        <taxon>Embryophyta</taxon>
        <taxon>Tracheophyta</taxon>
        <taxon>Spermatophyta</taxon>
        <taxon>Magnoliopsida</taxon>
        <taxon>Liliopsida</taxon>
        <taxon>Asparagales</taxon>
        <taxon>Asparagaceae</taxon>
        <taxon>Asparagoideae</taxon>
        <taxon>Asparagus</taxon>
    </lineage>
</organism>
<dbReference type="EMBL" id="CM007390">
    <property type="protein sequence ID" value="ONK56423.1"/>
    <property type="molecule type" value="Genomic_DNA"/>
</dbReference>